<dbReference type="Proteomes" id="UP000269019">
    <property type="component" value="Chromosome"/>
</dbReference>
<proteinExistence type="predicted"/>
<evidence type="ECO:0000313" key="2">
    <source>
        <dbReference type="Proteomes" id="UP000269019"/>
    </source>
</evidence>
<dbReference type="KEGG" id="ccho:CCHOA_02355"/>
<organism evidence="1 2">
    <name type="scientific">Corynebacterium choanae</name>
    <dbReference type="NCBI Taxonomy" id="1862358"/>
    <lineage>
        <taxon>Bacteria</taxon>
        <taxon>Bacillati</taxon>
        <taxon>Actinomycetota</taxon>
        <taxon>Actinomycetes</taxon>
        <taxon>Mycobacteriales</taxon>
        <taxon>Corynebacteriaceae</taxon>
        <taxon>Corynebacterium</taxon>
    </lineage>
</organism>
<keyword evidence="2" id="KW-1185">Reference proteome</keyword>
<protein>
    <submittedName>
        <fullName evidence="1">Uncharacterized protein</fullName>
    </submittedName>
</protein>
<gene>
    <name evidence="1" type="ORF">CCHOA_02355</name>
</gene>
<dbReference type="EMBL" id="CP033896">
    <property type="protein sequence ID" value="AZA12888.1"/>
    <property type="molecule type" value="Genomic_DNA"/>
</dbReference>
<sequence length="63" mass="7292">MGRNIRWQAAQQWQGPYQGKEQVAVVWHAVRYLVGGRWAVPDSMLHAMLRRTTMGCYDFPQSA</sequence>
<name>A0A3G6J7L3_9CORY</name>
<reference evidence="1 2" key="1">
    <citation type="submission" date="2018-11" db="EMBL/GenBank/DDBJ databases">
        <authorList>
            <person name="Kleinhagauer T."/>
            <person name="Glaeser S.P."/>
            <person name="Spergser J."/>
            <person name="Ruckert C."/>
            <person name="Kaempfer P."/>
            <person name="Busse H.-J."/>
        </authorList>
    </citation>
    <scope>NUCLEOTIDE SEQUENCE [LARGE SCALE GENOMIC DNA]</scope>
    <source>
        <strain evidence="1 2">200CH</strain>
    </source>
</reference>
<dbReference type="AlphaFoldDB" id="A0A3G6J7L3"/>
<accession>A0A3G6J7L3</accession>
<evidence type="ECO:0000313" key="1">
    <source>
        <dbReference type="EMBL" id="AZA12888.1"/>
    </source>
</evidence>